<dbReference type="PANTHER" id="PTHR34824:SF1">
    <property type="entry name" value="HEAT-INDUCIBLE TRANSCRIPTION REPRESSOR HRCA"/>
    <property type="match status" value="1"/>
</dbReference>
<dbReference type="Proteomes" id="UP001198182">
    <property type="component" value="Unassembled WGS sequence"/>
</dbReference>
<feature type="domain" description="Heat-inducible transcription repressor HrcA C-terminal" evidence="6">
    <location>
        <begin position="104"/>
        <end position="324"/>
    </location>
</feature>
<evidence type="ECO:0000256" key="1">
    <source>
        <dbReference type="ARBA" id="ARBA00022491"/>
    </source>
</evidence>
<dbReference type="InterPro" id="IPR029016">
    <property type="entry name" value="GAF-like_dom_sf"/>
</dbReference>
<evidence type="ECO:0000313" key="8">
    <source>
        <dbReference type="EMBL" id="MCC2231022.1"/>
    </source>
</evidence>
<dbReference type="PIRSF" id="PIRSF005485">
    <property type="entry name" value="HrcA"/>
    <property type="match status" value="1"/>
</dbReference>
<evidence type="ECO:0000259" key="6">
    <source>
        <dbReference type="Pfam" id="PF01628"/>
    </source>
</evidence>
<dbReference type="AlphaFoldDB" id="A0AAE3JFR4"/>
<dbReference type="Pfam" id="PF03444">
    <property type="entry name" value="WHD_HrcA"/>
    <property type="match status" value="1"/>
</dbReference>
<keyword evidence="9" id="KW-1185">Reference proteome</keyword>
<keyword evidence="4 5" id="KW-0804">Transcription</keyword>
<sequence length="342" mass="38065">MELDIRKQKILNAIIQNYQETGEPVGSRTIAKYLDLKISAATIRNEMADLEELGLIIQPHTSAGRIPTDKGYRLYVDQLMQKESHLPANPRNDEVLIQRVDRVEELLMQMAKILAANTNYATMVTGPRYEKNKLRFIQLSPMEKGKLLAVVVLGGNIVRNNILDIGEDISPEDVLQLNLLLNKNLTGLCMEEINLGIISRMKEEAGAYSEVVSKVLDSVAESLSQEEVSIYTSGAPNIFKYPELSGGDKASELISTLEEKKSLGTIMSGDGDNKHEIQVYIGDEVPVESMKDCSVVTANYELENGVQGKIGIIGPKRMDYQKVVSTLQDTMSRLDDIFKNEE</sequence>
<keyword evidence="3 5" id="KW-0346">Stress response</keyword>
<dbReference type="GO" id="GO:0045892">
    <property type="term" value="P:negative regulation of DNA-templated transcription"/>
    <property type="evidence" value="ECO:0007669"/>
    <property type="project" value="UniProtKB-UniRule"/>
</dbReference>
<keyword evidence="2 5" id="KW-0805">Transcription regulation</keyword>
<protein>
    <recommendedName>
        <fullName evidence="5">Heat-inducible transcription repressor HrcA</fullName>
    </recommendedName>
</protein>
<evidence type="ECO:0000256" key="5">
    <source>
        <dbReference type="HAMAP-Rule" id="MF_00081"/>
    </source>
</evidence>
<dbReference type="Pfam" id="PF01628">
    <property type="entry name" value="HrcA"/>
    <property type="match status" value="1"/>
</dbReference>
<evidence type="ECO:0000256" key="3">
    <source>
        <dbReference type="ARBA" id="ARBA00023016"/>
    </source>
</evidence>
<name>A0AAE3JFR4_9FIRM</name>
<dbReference type="InterPro" id="IPR005104">
    <property type="entry name" value="WHTH_HrcA_DNA-bd"/>
</dbReference>
<dbReference type="SUPFAM" id="SSF46785">
    <property type="entry name" value="Winged helix' DNA-binding domain"/>
    <property type="match status" value="1"/>
</dbReference>
<evidence type="ECO:0000256" key="4">
    <source>
        <dbReference type="ARBA" id="ARBA00023163"/>
    </source>
</evidence>
<feature type="domain" description="Winged helix-turn-helix transcription repressor HrcA DNA-binding" evidence="7">
    <location>
        <begin position="5"/>
        <end position="74"/>
    </location>
</feature>
<dbReference type="EMBL" id="JAJEQR010000021">
    <property type="protein sequence ID" value="MCC2231022.1"/>
    <property type="molecule type" value="Genomic_DNA"/>
</dbReference>
<dbReference type="Gene3D" id="3.30.390.60">
    <property type="entry name" value="Heat-inducible transcription repressor hrca homolog, domain 3"/>
    <property type="match status" value="1"/>
</dbReference>
<dbReference type="RefSeq" id="WP_308453558.1">
    <property type="nucleotide sequence ID" value="NZ_JAJEQR010000021.1"/>
</dbReference>
<evidence type="ECO:0000313" key="9">
    <source>
        <dbReference type="Proteomes" id="UP001198182"/>
    </source>
</evidence>
<organism evidence="8 9">
    <name type="scientific">Hominifimenecus microfluidus</name>
    <dbReference type="NCBI Taxonomy" id="2885348"/>
    <lineage>
        <taxon>Bacteria</taxon>
        <taxon>Bacillati</taxon>
        <taxon>Bacillota</taxon>
        <taxon>Clostridia</taxon>
        <taxon>Lachnospirales</taxon>
        <taxon>Lachnospiraceae</taxon>
        <taxon>Hominifimenecus</taxon>
    </lineage>
</organism>
<reference evidence="8" key="1">
    <citation type="submission" date="2021-10" db="EMBL/GenBank/DDBJ databases">
        <title>Anaerobic single-cell dispensing facilitates the cultivation of human gut bacteria.</title>
        <authorList>
            <person name="Afrizal A."/>
        </authorList>
    </citation>
    <scope>NUCLEOTIDE SEQUENCE</scope>
    <source>
        <strain evidence="8">CLA-AA-H215</strain>
    </source>
</reference>
<dbReference type="PANTHER" id="PTHR34824">
    <property type="entry name" value="HEAT-INDUCIBLE TRANSCRIPTION REPRESSOR HRCA"/>
    <property type="match status" value="1"/>
</dbReference>
<comment type="caution">
    <text evidence="8">The sequence shown here is derived from an EMBL/GenBank/DDBJ whole genome shotgun (WGS) entry which is preliminary data.</text>
</comment>
<dbReference type="InterPro" id="IPR036388">
    <property type="entry name" value="WH-like_DNA-bd_sf"/>
</dbReference>
<dbReference type="Gene3D" id="3.30.450.40">
    <property type="match status" value="1"/>
</dbReference>
<dbReference type="HAMAP" id="MF_00081">
    <property type="entry name" value="HrcA"/>
    <property type="match status" value="1"/>
</dbReference>
<dbReference type="InterPro" id="IPR021153">
    <property type="entry name" value="HrcA_C"/>
</dbReference>
<dbReference type="Gene3D" id="1.10.10.10">
    <property type="entry name" value="Winged helix-like DNA-binding domain superfamily/Winged helix DNA-binding domain"/>
    <property type="match status" value="1"/>
</dbReference>
<comment type="function">
    <text evidence="5">Negative regulator of class I heat shock genes (grpE-dnaK-dnaJ and groELS operons). Prevents heat-shock induction of these operons.</text>
</comment>
<gene>
    <name evidence="5 8" type="primary">hrcA</name>
    <name evidence="8" type="ORF">LKD81_08425</name>
</gene>
<dbReference type="NCBIfam" id="TIGR00331">
    <property type="entry name" value="hrcA"/>
    <property type="match status" value="1"/>
</dbReference>
<comment type="similarity">
    <text evidence="5">Belongs to the HrcA family.</text>
</comment>
<evidence type="ECO:0000256" key="2">
    <source>
        <dbReference type="ARBA" id="ARBA00023015"/>
    </source>
</evidence>
<dbReference type="InterPro" id="IPR036390">
    <property type="entry name" value="WH_DNA-bd_sf"/>
</dbReference>
<proteinExistence type="inferred from homology"/>
<dbReference type="InterPro" id="IPR002571">
    <property type="entry name" value="HrcA"/>
</dbReference>
<accession>A0AAE3JFR4</accession>
<evidence type="ECO:0000259" key="7">
    <source>
        <dbReference type="Pfam" id="PF03444"/>
    </source>
</evidence>
<dbReference type="InterPro" id="IPR023120">
    <property type="entry name" value="WHTH_transcript_rep_HrcA_IDD"/>
</dbReference>
<dbReference type="GO" id="GO:0003677">
    <property type="term" value="F:DNA binding"/>
    <property type="evidence" value="ECO:0007669"/>
    <property type="project" value="InterPro"/>
</dbReference>
<keyword evidence="1 5" id="KW-0678">Repressor</keyword>
<dbReference type="SUPFAM" id="SSF55781">
    <property type="entry name" value="GAF domain-like"/>
    <property type="match status" value="1"/>
</dbReference>